<feature type="domain" description="Potassium channel" evidence="11">
    <location>
        <begin position="185"/>
        <end position="231"/>
    </location>
</feature>
<dbReference type="PANTHER" id="PTHR11003">
    <property type="entry name" value="POTASSIUM CHANNEL, SUBFAMILY K"/>
    <property type="match status" value="1"/>
</dbReference>
<dbReference type="Proteomes" id="UP001159427">
    <property type="component" value="Unassembled WGS sequence"/>
</dbReference>
<feature type="non-terminal residue" evidence="12">
    <location>
        <position position="1"/>
    </location>
</feature>
<feature type="transmembrane region" description="Helical" evidence="10">
    <location>
        <begin position="245"/>
        <end position="270"/>
    </location>
</feature>
<comment type="subcellular location">
    <subcellularLocation>
        <location evidence="1">Membrane</location>
        <topology evidence="1">Multi-pass membrane protein</topology>
    </subcellularLocation>
</comment>
<feature type="domain" description="Potassium channel" evidence="11">
    <location>
        <begin position="93"/>
        <end position="148"/>
    </location>
</feature>
<dbReference type="SUPFAM" id="SSF81324">
    <property type="entry name" value="Voltage-gated potassium channels"/>
    <property type="match status" value="2"/>
</dbReference>
<evidence type="ECO:0000313" key="12">
    <source>
        <dbReference type="EMBL" id="CAH3029855.1"/>
    </source>
</evidence>
<keyword evidence="5 8" id="KW-0406">Ion transport</keyword>
<feature type="transmembrane region" description="Helical" evidence="10">
    <location>
        <begin position="98"/>
        <end position="117"/>
    </location>
</feature>
<evidence type="ECO:0000256" key="7">
    <source>
        <dbReference type="ARBA" id="ARBA00023303"/>
    </source>
</evidence>
<name>A0ABN8MMI8_9CNID</name>
<dbReference type="PANTHER" id="PTHR11003:SF345">
    <property type="entry name" value="TWIK FAMILY OF POTASSIUM CHANNELS PROTEIN 18"/>
    <property type="match status" value="1"/>
</dbReference>
<keyword evidence="13" id="KW-1185">Reference proteome</keyword>
<feature type="transmembrane region" description="Helical" evidence="10">
    <location>
        <begin position="24"/>
        <end position="44"/>
    </location>
</feature>
<sequence>AVLNCCVPVIQRIKMISLLAKKTLLRVITFFAYGLFVAWIFTFIEKRDESSYERREKILETLEKELQLRYNMTDKDFNDFVKKTENAVKEGDELDWTFLNSAGFVFAALTTIGFGHITPKNPSGQGITILFCLIGIPITMLAMKSAGELWASSIEFILRKIEKDFLKRGQLSHVKKKTLFVACTLTVLVLILAAISTAHLEDWTFIESLYAWFITLTTIGFGDYVHLKKIQRDVDEGKAKESTLLLYGMLLSLPYMIGLSLMSCILSILVDSIEHIRNFRDRVFRLSSSCNKSAAGNGTLREGEQNGQSVNSNAETTIV</sequence>
<evidence type="ECO:0000259" key="11">
    <source>
        <dbReference type="Pfam" id="PF07885"/>
    </source>
</evidence>
<feature type="transmembrane region" description="Helical" evidence="10">
    <location>
        <begin position="178"/>
        <end position="197"/>
    </location>
</feature>
<evidence type="ECO:0000256" key="8">
    <source>
        <dbReference type="RuleBase" id="RU003857"/>
    </source>
</evidence>
<dbReference type="EMBL" id="CALNXI010000596">
    <property type="protein sequence ID" value="CAH3029855.1"/>
    <property type="molecule type" value="Genomic_DNA"/>
</dbReference>
<feature type="transmembrane region" description="Helical" evidence="10">
    <location>
        <begin position="209"/>
        <end position="225"/>
    </location>
</feature>
<dbReference type="Gene3D" id="1.10.287.70">
    <property type="match status" value="1"/>
</dbReference>
<evidence type="ECO:0000256" key="4">
    <source>
        <dbReference type="ARBA" id="ARBA00022989"/>
    </source>
</evidence>
<comment type="similarity">
    <text evidence="8">Belongs to the two pore domain potassium channel (TC 1.A.1.8) family.</text>
</comment>
<proteinExistence type="inferred from homology"/>
<gene>
    <name evidence="12" type="ORF">PEVE_00036849</name>
</gene>
<keyword evidence="4 10" id="KW-1133">Transmembrane helix</keyword>
<accession>A0ABN8MMI8</accession>
<protein>
    <recommendedName>
        <fullName evidence="11">Potassium channel domain-containing protein</fullName>
    </recommendedName>
</protein>
<reference evidence="12 13" key="1">
    <citation type="submission" date="2022-05" db="EMBL/GenBank/DDBJ databases">
        <authorList>
            <consortium name="Genoscope - CEA"/>
            <person name="William W."/>
        </authorList>
    </citation>
    <scope>NUCLEOTIDE SEQUENCE [LARGE SCALE GENOMIC DNA]</scope>
</reference>
<feature type="region of interest" description="Disordered" evidence="9">
    <location>
        <begin position="295"/>
        <end position="319"/>
    </location>
</feature>
<keyword evidence="6 10" id="KW-0472">Membrane</keyword>
<dbReference type="PRINTS" id="PR01333">
    <property type="entry name" value="2POREKCHANEL"/>
</dbReference>
<organism evidence="12 13">
    <name type="scientific">Porites evermanni</name>
    <dbReference type="NCBI Taxonomy" id="104178"/>
    <lineage>
        <taxon>Eukaryota</taxon>
        <taxon>Metazoa</taxon>
        <taxon>Cnidaria</taxon>
        <taxon>Anthozoa</taxon>
        <taxon>Hexacorallia</taxon>
        <taxon>Scleractinia</taxon>
        <taxon>Fungiina</taxon>
        <taxon>Poritidae</taxon>
        <taxon>Porites</taxon>
    </lineage>
</organism>
<evidence type="ECO:0000256" key="2">
    <source>
        <dbReference type="ARBA" id="ARBA00022448"/>
    </source>
</evidence>
<evidence type="ECO:0000256" key="6">
    <source>
        <dbReference type="ARBA" id="ARBA00023136"/>
    </source>
</evidence>
<feature type="compositionally biased region" description="Polar residues" evidence="9">
    <location>
        <begin position="305"/>
        <end position="319"/>
    </location>
</feature>
<keyword evidence="2 8" id="KW-0813">Transport</keyword>
<evidence type="ECO:0000313" key="13">
    <source>
        <dbReference type="Proteomes" id="UP001159427"/>
    </source>
</evidence>
<evidence type="ECO:0000256" key="5">
    <source>
        <dbReference type="ARBA" id="ARBA00023065"/>
    </source>
</evidence>
<comment type="caution">
    <text evidence="12">The sequence shown here is derived from an EMBL/GenBank/DDBJ whole genome shotgun (WGS) entry which is preliminary data.</text>
</comment>
<keyword evidence="7 8" id="KW-0407">Ion channel</keyword>
<evidence type="ECO:0000256" key="1">
    <source>
        <dbReference type="ARBA" id="ARBA00004141"/>
    </source>
</evidence>
<feature type="transmembrane region" description="Helical" evidence="10">
    <location>
        <begin position="123"/>
        <end position="143"/>
    </location>
</feature>
<dbReference type="InterPro" id="IPR003280">
    <property type="entry name" value="2pore_dom_K_chnl"/>
</dbReference>
<evidence type="ECO:0000256" key="3">
    <source>
        <dbReference type="ARBA" id="ARBA00022692"/>
    </source>
</evidence>
<dbReference type="Pfam" id="PF07885">
    <property type="entry name" value="Ion_trans_2"/>
    <property type="match status" value="2"/>
</dbReference>
<evidence type="ECO:0000256" key="9">
    <source>
        <dbReference type="SAM" id="MobiDB-lite"/>
    </source>
</evidence>
<dbReference type="InterPro" id="IPR013099">
    <property type="entry name" value="K_chnl_dom"/>
</dbReference>
<keyword evidence="3 8" id="KW-0812">Transmembrane</keyword>
<evidence type="ECO:0000256" key="10">
    <source>
        <dbReference type="SAM" id="Phobius"/>
    </source>
</evidence>